<feature type="domain" description="HTH cro/C1-type" evidence="2">
    <location>
        <begin position="52"/>
        <end position="98"/>
    </location>
</feature>
<dbReference type="PROSITE" id="PS50943">
    <property type="entry name" value="HTH_CROC1"/>
    <property type="match status" value="1"/>
</dbReference>
<evidence type="ECO:0000313" key="4">
    <source>
        <dbReference type="Proteomes" id="UP001162891"/>
    </source>
</evidence>
<proteinExistence type="predicted"/>
<keyword evidence="4" id="KW-1185">Reference proteome</keyword>
<evidence type="ECO:0000259" key="2">
    <source>
        <dbReference type="PROSITE" id="PS50943"/>
    </source>
</evidence>
<dbReference type="InterPro" id="IPR001387">
    <property type="entry name" value="Cro/C1-type_HTH"/>
</dbReference>
<dbReference type="SMART" id="SM00530">
    <property type="entry name" value="HTH_XRE"/>
    <property type="match status" value="1"/>
</dbReference>
<gene>
    <name evidence="3" type="ORF">AMOR_05450</name>
</gene>
<evidence type="ECO:0000313" key="3">
    <source>
        <dbReference type="EMBL" id="BDG01549.1"/>
    </source>
</evidence>
<dbReference type="InterPro" id="IPR010982">
    <property type="entry name" value="Lambda_DNA-bd_dom_sf"/>
</dbReference>
<name>A0ABM7WQ10_9BACT</name>
<protein>
    <recommendedName>
        <fullName evidence="2">HTH cro/C1-type domain-containing protein</fullName>
    </recommendedName>
</protein>
<evidence type="ECO:0000256" key="1">
    <source>
        <dbReference type="SAM" id="MobiDB-lite"/>
    </source>
</evidence>
<feature type="region of interest" description="Disordered" evidence="1">
    <location>
        <begin position="20"/>
        <end position="42"/>
    </location>
</feature>
<dbReference type="SUPFAM" id="SSF47413">
    <property type="entry name" value="lambda repressor-like DNA-binding domains"/>
    <property type="match status" value="1"/>
</dbReference>
<reference evidence="4" key="1">
    <citation type="journal article" date="2022" name="Int. J. Syst. Evol. Microbiol.">
        <title>Anaeromyxobacter oryzae sp. nov., Anaeromyxobacter diazotrophicus sp. nov. and Anaeromyxobacter paludicola sp. nov., isolated from paddy soils.</title>
        <authorList>
            <person name="Itoh H."/>
            <person name="Xu Z."/>
            <person name="Mise K."/>
            <person name="Masuda Y."/>
            <person name="Ushijima N."/>
            <person name="Hayakawa C."/>
            <person name="Shiratori Y."/>
            <person name="Senoo K."/>
        </authorList>
    </citation>
    <scope>NUCLEOTIDE SEQUENCE [LARGE SCALE GENOMIC DNA]</scope>
    <source>
        <strain evidence="4">Red232</strain>
    </source>
</reference>
<dbReference type="EMBL" id="AP025591">
    <property type="protein sequence ID" value="BDG01549.1"/>
    <property type="molecule type" value="Genomic_DNA"/>
</dbReference>
<dbReference type="Proteomes" id="UP001162891">
    <property type="component" value="Chromosome"/>
</dbReference>
<dbReference type="CDD" id="cd00093">
    <property type="entry name" value="HTH_XRE"/>
    <property type="match status" value="1"/>
</dbReference>
<dbReference type="Pfam" id="PF01381">
    <property type="entry name" value="HTH_3"/>
    <property type="match status" value="1"/>
</dbReference>
<accession>A0ABM7WQ10</accession>
<organism evidence="3 4">
    <name type="scientific">Anaeromyxobacter oryzae</name>
    <dbReference type="NCBI Taxonomy" id="2918170"/>
    <lineage>
        <taxon>Bacteria</taxon>
        <taxon>Pseudomonadati</taxon>
        <taxon>Myxococcota</taxon>
        <taxon>Myxococcia</taxon>
        <taxon>Myxococcales</taxon>
        <taxon>Cystobacterineae</taxon>
        <taxon>Anaeromyxobacteraceae</taxon>
        <taxon>Anaeromyxobacter</taxon>
    </lineage>
</organism>
<feature type="compositionally biased region" description="Polar residues" evidence="1">
    <location>
        <begin position="20"/>
        <end position="32"/>
    </location>
</feature>
<dbReference type="Gene3D" id="1.10.260.40">
    <property type="entry name" value="lambda repressor-like DNA-binding domains"/>
    <property type="match status" value="1"/>
</dbReference>
<sequence>MSRAVVGALAFGLTSPSAARQNKTHMVSNTARSRGRPRASENALSKWIDGSGRTREQVAKALGVTKASLDRYCRGERTPTLGAALAIEKVTGGAIAARSWLRRPS</sequence>